<keyword evidence="1 3" id="KW-0378">Hydrolase</keyword>
<dbReference type="PANTHER" id="PTHR30404">
    <property type="entry name" value="N-ACETYLMURAMOYL-L-ALANINE AMIDASE"/>
    <property type="match status" value="1"/>
</dbReference>
<evidence type="ECO:0000259" key="2">
    <source>
        <dbReference type="SMART" id="SM00646"/>
    </source>
</evidence>
<proteinExistence type="predicted"/>
<protein>
    <submittedName>
        <fullName evidence="3">Cell wall hydrolase/autolysin</fullName>
    </submittedName>
</protein>
<dbReference type="PANTHER" id="PTHR30404:SF0">
    <property type="entry name" value="N-ACETYLMURAMOYL-L-ALANINE AMIDASE AMIC"/>
    <property type="match status" value="1"/>
</dbReference>
<dbReference type="Gene3D" id="3.40.630.40">
    <property type="entry name" value="Zn-dependent exopeptidases"/>
    <property type="match status" value="1"/>
</dbReference>
<reference evidence="3" key="1">
    <citation type="submission" date="2007-08" db="EMBL/GenBank/DDBJ databases">
        <authorList>
            <person name="Gloeckner G."/>
            <person name="Nowack E."/>
            <person name="Melkonian M."/>
        </authorList>
    </citation>
    <scope>NUCLEOTIDE SEQUENCE</scope>
</reference>
<dbReference type="GO" id="GO:0008745">
    <property type="term" value="F:N-acetylmuramoyl-L-alanine amidase activity"/>
    <property type="evidence" value="ECO:0007669"/>
    <property type="project" value="InterPro"/>
</dbReference>
<dbReference type="GO" id="GO:0009253">
    <property type="term" value="P:peptidoglycan catabolic process"/>
    <property type="evidence" value="ECO:0007669"/>
    <property type="project" value="InterPro"/>
</dbReference>
<dbReference type="CDD" id="cd02696">
    <property type="entry name" value="MurNAc-LAA"/>
    <property type="match status" value="1"/>
</dbReference>
<dbReference type="InterPro" id="IPR002508">
    <property type="entry name" value="MurNAc-LAA_cat"/>
</dbReference>
<dbReference type="RefSeq" id="YP_002049321.1">
    <property type="nucleotide sequence ID" value="NC_011087.1"/>
</dbReference>
<dbReference type="GeneID" id="6481451"/>
<accession>B1X592</accession>
<sequence>MVVSLYSIPLSILSSPYKVVIDPGHGGPDPGAIGTSGLRETDVVLDLGLRVAQFLQGKGVQPILTRSLERSDVDLPLRVNAANHFGATAFISIHANAVNLSRPDVNGIETFYCQNPLSHHLAKEIQRCMLRASPKTPNRGVRKGRFFVIRRTRIPSTLLETGFLTGNIDGPRLATPEHRGRIAKAIANGIMNYIKDL</sequence>
<geneLocation type="organellar chromatophore" evidence="3"/>
<feature type="domain" description="MurNAc-LAA" evidence="2">
    <location>
        <begin position="79"/>
        <end position="191"/>
    </location>
</feature>
<reference evidence="3" key="2">
    <citation type="journal article" date="2008" name="Curr. Biol.">
        <title>Chromatophore genome sequence of Paulinella sheds light on acquisition of photosynthesis by eukaryotes.</title>
        <authorList>
            <person name="Nowack E.C.M."/>
            <person name="Melkonian M."/>
            <person name="Gloeckner G."/>
        </authorList>
    </citation>
    <scope>NUCLEOTIDE SEQUENCE [LARGE SCALE GENOMIC DNA]</scope>
</reference>
<dbReference type="InterPro" id="IPR050695">
    <property type="entry name" value="N-acetylmuramoyl_amidase_3"/>
</dbReference>
<organism evidence="3">
    <name type="scientific">Paulinella chromatophora</name>
    <dbReference type="NCBI Taxonomy" id="39717"/>
    <lineage>
        <taxon>Eukaryota</taxon>
        <taxon>Sar</taxon>
        <taxon>Rhizaria</taxon>
        <taxon>Cercozoa</taxon>
        <taxon>Imbricatea</taxon>
        <taxon>Silicofilosea</taxon>
        <taxon>Euglyphida</taxon>
        <taxon>Paulinellidae</taxon>
        <taxon>Paulinella</taxon>
    </lineage>
</organism>
<dbReference type="SMART" id="SM00646">
    <property type="entry name" value="Ami_3"/>
    <property type="match status" value="1"/>
</dbReference>
<evidence type="ECO:0000256" key="1">
    <source>
        <dbReference type="ARBA" id="ARBA00022801"/>
    </source>
</evidence>
<dbReference type="EMBL" id="CP000815">
    <property type="protein sequence ID" value="ACB43111.1"/>
    <property type="molecule type" value="Genomic_DNA"/>
</dbReference>
<keyword evidence="3" id="KW-0934">Plastid</keyword>
<name>B1X592_PAUCH</name>
<dbReference type="SUPFAM" id="SSF53187">
    <property type="entry name" value="Zn-dependent exopeptidases"/>
    <property type="match status" value="1"/>
</dbReference>
<evidence type="ECO:0000313" key="3">
    <source>
        <dbReference type="EMBL" id="ACB43111.1"/>
    </source>
</evidence>
<dbReference type="AlphaFoldDB" id="B1X592"/>
<gene>
    <name evidence="3" type="ordered locus">PCC_0694</name>
</gene>
<dbReference type="Pfam" id="PF01520">
    <property type="entry name" value="Amidase_3"/>
    <property type="match status" value="1"/>
</dbReference>